<proteinExistence type="predicted"/>
<evidence type="ECO:0000313" key="2">
    <source>
        <dbReference type="EMBL" id="CAL5076207.1"/>
    </source>
</evidence>
<gene>
    <name evidence="2" type="ORF">URODEC1_LOCUS106033</name>
</gene>
<feature type="region of interest" description="Disordered" evidence="1">
    <location>
        <begin position="1"/>
        <end position="43"/>
    </location>
</feature>
<keyword evidence="3" id="KW-1185">Reference proteome</keyword>
<feature type="region of interest" description="Disordered" evidence="1">
    <location>
        <begin position="59"/>
        <end position="86"/>
    </location>
</feature>
<evidence type="ECO:0000256" key="1">
    <source>
        <dbReference type="SAM" id="MobiDB-lite"/>
    </source>
</evidence>
<protein>
    <submittedName>
        <fullName evidence="2">Uncharacterized protein</fullName>
    </submittedName>
</protein>
<feature type="compositionally biased region" description="Polar residues" evidence="1">
    <location>
        <begin position="19"/>
        <end position="34"/>
    </location>
</feature>
<sequence>MSTSILESPIGTSCKRKQATPSVQDDDVPTNNESPCHDTSFPTSFHFPSRRSVRRRLLSQSTELSNPMSSATTSKIFPATDPADPHQADLRLPIKRRRKHQLLESTSDFPTDFEFSSSRRVRSRQLQLLSGQGHIPYIPATTEAGSATSTVTHKRQVSALWDLSYQIFCLLFKLQKTHKSCILEH</sequence>
<reference evidence="3" key="1">
    <citation type="submission" date="2024-06" db="EMBL/GenBank/DDBJ databases">
        <authorList>
            <person name="Ryan C."/>
        </authorList>
    </citation>
    <scope>NUCLEOTIDE SEQUENCE [LARGE SCALE GENOMIC DNA]</scope>
</reference>
<dbReference type="AlphaFoldDB" id="A0ABC9FKA7"/>
<accession>A0ABC9FKA7</accession>
<organism evidence="2 3">
    <name type="scientific">Urochloa decumbens</name>
    <dbReference type="NCBI Taxonomy" id="240449"/>
    <lineage>
        <taxon>Eukaryota</taxon>
        <taxon>Viridiplantae</taxon>
        <taxon>Streptophyta</taxon>
        <taxon>Embryophyta</taxon>
        <taxon>Tracheophyta</taxon>
        <taxon>Spermatophyta</taxon>
        <taxon>Magnoliopsida</taxon>
        <taxon>Liliopsida</taxon>
        <taxon>Poales</taxon>
        <taxon>Poaceae</taxon>
        <taxon>PACMAD clade</taxon>
        <taxon>Panicoideae</taxon>
        <taxon>Panicodae</taxon>
        <taxon>Paniceae</taxon>
        <taxon>Melinidinae</taxon>
        <taxon>Urochloa</taxon>
    </lineage>
</organism>
<dbReference type="Proteomes" id="UP001497457">
    <property type="component" value="Chromosome 6rd"/>
</dbReference>
<dbReference type="EMBL" id="OZ075116">
    <property type="protein sequence ID" value="CAL5076207.1"/>
    <property type="molecule type" value="Genomic_DNA"/>
</dbReference>
<feature type="compositionally biased region" description="Polar residues" evidence="1">
    <location>
        <begin position="62"/>
        <end position="75"/>
    </location>
</feature>
<name>A0ABC9FKA7_9POAL</name>
<evidence type="ECO:0000313" key="3">
    <source>
        <dbReference type="Proteomes" id="UP001497457"/>
    </source>
</evidence>
<reference evidence="2 3" key="2">
    <citation type="submission" date="2024-10" db="EMBL/GenBank/DDBJ databases">
        <authorList>
            <person name="Ryan C."/>
        </authorList>
    </citation>
    <scope>NUCLEOTIDE SEQUENCE [LARGE SCALE GENOMIC DNA]</scope>
</reference>